<dbReference type="GO" id="GO:0050660">
    <property type="term" value="F:flavin adenine dinucleotide binding"/>
    <property type="evidence" value="ECO:0007669"/>
    <property type="project" value="InterPro"/>
</dbReference>
<dbReference type="SUPFAM" id="SSF54373">
    <property type="entry name" value="FAD-linked reductases, C-terminal domain"/>
    <property type="match status" value="1"/>
</dbReference>
<comment type="caution">
    <text evidence="3">The sequence shown here is derived from an EMBL/GenBank/DDBJ whole genome shotgun (WGS) entry which is preliminary data.</text>
</comment>
<organism evidence="3 4">
    <name type="scientific">Pseudonocardia sulfidoxydans NBRC 16205</name>
    <dbReference type="NCBI Taxonomy" id="1223511"/>
    <lineage>
        <taxon>Bacteria</taxon>
        <taxon>Bacillati</taxon>
        <taxon>Actinomycetota</taxon>
        <taxon>Actinomycetes</taxon>
        <taxon>Pseudonocardiales</taxon>
        <taxon>Pseudonocardiaceae</taxon>
        <taxon>Pseudonocardia</taxon>
    </lineage>
</organism>
<dbReference type="Pfam" id="PF05199">
    <property type="entry name" value="GMC_oxred_C"/>
    <property type="match status" value="1"/>
</dbReference>
<dbReference type="InterPro" id="IPR012132">
    <property type="entry name" value="GMC_OxRdtase"/>
</dbReference>
<gene>
    <name evidence="3" type="ORF">PSU4_07260</name>
</gene>
<dbReference type="PANTHER" id="PTHR11552:SF210">
    <property type="entry name" value="GLUCOSE-METHANOL-CHOLINE OXIDOREDUCTASE N-TERMINAL DOMAIN-CONTAINING PROTEIN-RELATED"/>
    <property type="match status" value="1"/>
</dbReference>
<comment type="similarity">
    <text evidence="1">Belongs to the GMC oxidoreductase family.</text>
</comment>
<accession>A0A511DAD9</accession>
<dbReference type="Gene3D" id="3.30.560.10">
    <property type="entry name" value="Glucose Oxidase, domain 3"/>
    <property type="match status" value="1"/>
</dbReference>
<dbReference type="GO" id="GO:0016614">
    <property type="term" value="F:oxidoreductase activity, acting on CH-OH group of donors"/>
    <property type="evidence" value="ECO:0007669"/>
    <property type="project" value="InterPro"/>
</dbReference>
<sequence>MAARLSFVSHTAADRMTLAGVLRRHLVGYPIRPTTQSSIHLGGPSPEDPPVIRPRYVETGEDQAATARILGWGREMVTRNPLAELVESGDQPGLSISTAEQVVRPAQDSPLGVHHAIGSAAMGPDPDDVVDDRLRVRGVEGLRIVDAPVFADQPAGNTTAPTMAPAWRAADLIRQES</sequence>
<evidence type="ECO:0000313" key="3">
    <source>
        <dbReference type="EMBL" id="GEL21772.1"/>
    </source>
</evidence>
<dbReference type="Gene3D" id="3.50.50.60">
    <property type="entry name" value="FAD/NAD(P)-binding domain"/>
    <property type="match status" value="1"/>
</dbReference>
<evidence type="ECO:0000313" key="4">
    <source>
        <dbReference type="Proteomes" id="UP000321685"/>
    </source>
</evidence>
<dbReference type="InterPro" id="IPR036188">
    <property type="entry name" value="FAD/NAD-bd_sf"/>
</dbReference>
<dbReference type="PANTHER" id="PTHR11552">
    <property type="entry name" value="GLUCOSE-METHANOL-CHOLINE GMC OXIDOREDUCTASE"/>
    <property type="match status" value="1"/>
</dbReference>
<dbReference type="AlphaFoldDB" id="A0A511DAD9"/>
<keyword evidence="4" id="KW-1185">Reference proteome</keyword>
<protein>
    <recommendedName>
        <fullName evidence="2">Glucose-methanol-choline oxidoreductase C-terminal domain-containing protein</fullName>
    </recommendedName>
</protein>
<reference evidence="3 4" key="1">
    <citation type="submission" date="2019-07" db="EMBL/GenBank/DDBJ databases">
        <title>Whole genome shotgun sequence of Pseudonocardia sulfidoxydans NBRC 16205.</title>
        <authorList>
            <person name="Hosoyama A."/>
            <person name="Uohara A."/>
            <person name="Ohji S."/>
            <person name="Ichikawa N."/>
        </authorList>
    </citation>
    <scope>NUCLEOTIDE SEQUENCE [LARGE SCALE GENOMIC DNA]</scope>
    <source>
        <strain evidence="3 4">NBRC 16205</strain>
    </source>
</reference>
<dbReference type="InterPro" id="IPR007867">
    <property type="entry name" value="GMC_OxRtase_C"/>
</dbReference>
<feature type="domain" description="Glucose-methanol-choline oxidoreductase C-terminal" evidence="2">
    <location>
        <begin position="33"/>
        <end position="165"/>
    </location>
</feature>
<proteinExistence type="inferred from homology"/>
<dbReference type="EMBL" id="BJVJ01000004">
    <property type="protein sequence ID" value="GEL21772.1"/>
    <property type="molecule type" value="Genomic_DNA"/>
</dbReference>
<evidence type="ECO:0000256" key="1">
    <source>
        <dbReference type="ARBA" id="ARBA00010790"/>
    </source>
</evidence>
<dbReference type="SUPFAM" id="SSF51905">
    <property type="entry name" value="FAD/NAD(P)-binding domain"/>
    <property type="match status" value="1"/>
</dbReference>
<name>A0A511DAD9_9PSEU</name>
<evidence type="ECO:0000259" key="2">
    <source>
        <dbReference type="Pfam" id="PF05199"/>
    </source>
</evidence>
<dbReference type="Proteomes" id="UP000321685">
    <property type="component" value="Unassembled WGS sequence"/>
</dbReference>